<evidence type="ECO:0000313" key="9">
    <source>
        <dbReference type="EMBL" id="NEY81783.1"/>
    </source>
</evidence>
<evidence type="ECO:0000256" key="5">
    <source>
        <dbReference type="HAMAP-Rule" id="MF_00565"/>
    </source>
</evidence>
<feature type="modified residue" description="O-(pantetheine 4'-phosphoryl)serine" evidence="5">
    <location>
        <position position="36"/>
    </location>
</feature>
<sequence>MEFKDQVLNIIAEVCQDDIVKEDPQIELFEEGILDSFGVVNLLLEFEEQLGITIPISDFDRDEWNTPHLIIKKLDELR</sequence>
<dbReference type="GO" id="GO:0016874">
    <property type="term" value="F:ligase activity"/>
    <property type="evidence" value="ECO:0007669"/>
    <property type="project" value="UniProtKB-KW"/>
</dbReference>
<comment type="function">
    <text evidence="5">Carrier protein involved in the D-alanylation of lipoteichoic acid (LTA). The loading of thioester-linked D-alanine onto DltC is catalyzed by D-alanine--D-alanyl carrier protein ligase DltA. The DltC-carried D-alanyl group is further transferred to cell membrane phosphatidylglycerol (PG) by forming an ester bond, probably catalyzed by DltD. D-alanylation of LTA plays an important role in modulating the properties of the cell wall in Gram-positive bacteria, influencing the net charge of the cell wall.</text>
</comment>
<dbReference type="HAMAP" id="MF_00565">
    <property type="entry name" value="DltC"/>
    <property type="match status" value="1"/>
</dbReference>
<comment type="pathway">
    <text evidence="5">Cell wall biogenesis; lipoteichoic acid biosynthesis.</text>
</comment>
<dbReference type="GO" id="GO:0005737">
    <property type="term" value="C:cytoplasm"/>
    <property type="evidence" value="ECO:0007669"/>
    <property type="project" value="UniProtKB-SubCell"/>
</dbReference>
<keyword evidence="4 5" id="KW-0961">Cell wall biogenesis/degradation</keyword>
<dbReference type="GO" id="GO:0036370">
    <property type="term" value="F:D-alanyl carrier activity"/>
    <property type="evidence" value="ECO:0007669"/>
    <property type="project" value="UniProtKB-UniRule"/>
</dbReference>
<evidence type="ECO:0000256" key="2">
    <source>
        <dbReference type="ARBA" id="ARBA00022490"/>
    </source>
</evidence>
<dbReference type="SUPFAM" id="SSF47336">
    <property type="entry name" value="ACP-like"/>
    <property type="match status" value="1"/>
</dbReference>
<dbReference type="NCBIfam" id="TIGR01688">
    <property type="entry name" value="dltC"/>
    <property type="match status" value="1"/>
</dbReference>
<evidence type="ECO:0000256" key="3">
    <source>
        <dbReference type="ARBA" id="ARBA00022553"/>
    </source>
</evidence>
<comment type="subcellular location">
    <subcellularLocation>
        <location evidence="5">Cytoplasm</location>
    </subcellularLocation>
</comment>
<dbReference type="InterPro" id="IPR001633">
    <property type="entry name" value="EAL_dom"/>
</dbReference>
<dbReference type="InterPro" id="IPR036736">
    <property type="entry name" value="ACP-like_sf"/>
</dbReference>
<dbReference type="AlphaFoldDB" id="A0A6B3W1D2"/>
<evidence type="ECO:0000313" key="10">
    <source>
        <dbReference type="Proteomes" id="UP000472971"/>
    </source>
</evidence>
<dbReference type="UniPathway" id="UPA00556"/>
<dbReference type="Proteomes" id="UP000472971">
    <property type="component" value="Unassembled WGS sequence"/>
</dbReference>
<dbReference type="Proteomes" id="UP000570010">
    <property type="component" value="Unassembled WGS sequence"/>
</dbReference>
<protein>
    <recommendedName>
        <fullName evidence="5">D-alanyl carrier protein</fullName>
        <shortName evidence="5">DCP</shortName>
    </recommendedName>
    <alternativeName>
        <fullName evidence="5">D-alanine--poly(phosphoribitol) ligase subunit 2</fullName>
    </alternativeName>
</protein>
<evidence type="ECO:0000313" key="11">
    <source>
        <dbReference type="Proteomes" id="UP000570010"/>
    </source>
</evidence>
<keyword evidence="1 5" id="KW-0596">Phosphopantetheine</keyword>
<comment type="caution">
    <text evidence="9">The sequence shown here is derived from an EMBL/GenBank/DDBJ whole genome shotgun (WGS) entry which is preliminary data.</text>
</comment>
<dbReference type="InterPro" id="IPR003230">
    <property type="entry name" value="DltC"/>
</dbReference>
<comment type="PTM">
    <text evidence="5">4'-phosphopantetheine is transferred from CoA to a specific serine of apo-DCP.</text>
</comment>
<evidence type="ECO:0000313" key="8">
    <source>
        <dbReference type="EMBL" id="MBA4537526.1"/>
    </source>
</evidence>
<dbReference type="RefSeq" id="WP_163242178.1">
    <property type="nucleotide sequence ID" value="NZ_CP082780.1"/>
</dbReference>
<name>A0A6B3W1D2_9BACI</name>
<evidence type="ECO:0000256" key="1">
    <source>
        <dbReference type="ARBA" id="ARBA00022450"/>
    </source>
</evidence>
<dbReference type="GO" id="GO:0071555">
    <property type="term" value="P:cell wall organization"/>
    <property type="evidence" value="ECO:0007669"/>
    <property type="project" value="UniProtKB-KW"/>
</dbReference>
<organism evidence="9 10">
    <name type="scientific">Bacillus aquiflavi</name>
    <dbReference type="NCBI Taxonomy" id="2672567"/>
    <lineage>
        <taxon>Bacteria</taxon>
        <taxon>Bacillati</taxon>
        <taxon>Bacillota</taxon>
        <taxon>Bacilli</taxon>
        <taxon>Bacillales</taxon>
        <taxon>Bacillaceae</taxon>
        <taxon>Bacillus</taxon>
    </lineage>
</organism>
<evidence type="ECO:0000259" key="7">
    <source>
        <dbReference type="PROSITE" id="PS50883"/>
    </source>
</evidence>
<dbReference type="Pfam" id="PF00550">
    <property type="entry name" value="PP-binding"/>
    <property type="match status" value="1"/>
</dbReference>
<evidence type="ECO:0000256" key="4">
    <source>
        <dbReference type="ARBA" id="ARBA00023316"/>
    </source>
</evidence>
<proteinExistence type="inferred from homology"/>
<feature type="domain" description="EAL" evidence="7">
    <location>
        <begin position="1"/>
        <end position="78"/>
    </location>
</feature>
<dbReference type="EMBL" id="JAAIWN010000021">
    <property type="protein sequence ID" value="NEY81783.1"/>
    <property type="molecule type" value="Genomic_DNA"/>
</dbReference>
<evidence type="ECO:0000259" key="6">
    <source>
        <dbReference type="PROSITE" id="PS50075"/>
    </source>
</evidence>
<accession>A0A6B3W1D2</accession>
<feature type="domain" description="Carrier" evidence="6">
    <location>
        <begin position="1"/>
        <end position="78"/>
    </location>
</feature>
<reference evidence="9 10" key="1">
    <citation type="submission" date="2020-02" db="EMBL/GenBank/DDBJ databases">
        <title>Bacillus aquiflavi sp. nov., isolated from yellow water of strong flavor Chinese baijiu in Yibin region of China.</title>
        <authorList>
            <person name="Xie J."/>
        </authorList>
    </citation>
    <scope>NUCLEOTIDE SEQUENCE [LARGE SCALE GENOMIC DNA]</scope>
    <source>
        <strain evidence="9 10">3H-10</strain>
    </source>
</reference>
<reference evidence="8 11" key="2">
    <citation type="submission" date="2020-07" db="EMBL/GenBank/DDBJ databases">
        <authorList>
            <person name="Feng H."/>
        </authorList>
    </citation>
    <scope>NUCLEOTIDE SEQUENCE [LARGE SCALE GENOMIC DNA]</scope>
    <source>
        <strain evidence="11">s-12</strain>
        <strain evidence="8">S-12</strain>
    </source>
</reference>
<comment type="similarity">
    <text evidence="5">Belongs to the DltC family.</text>
</comment>
<gene>
    <name evidence="5 9" type="primary">dltC</name>
    <name evidence="9" type="ORF">G4D64_09775</name>
    <name evidence="8" type="ORF">H1Z61_10380</name>
</gene>
<keyword evidence="10" id="KW-1185">Reference proteome</keyword>
<keyword evidence="9" id="KW-0436">Ligase</keyword>
<dbReference type="PROSITE" id="PS50075">
    <property type="entry name" value="CARRIER"/>
    <property type="match status" value="1"/>
</dbReference>
<keyword evidence="3 5" id="KW-0597">Phosphoprotein</keyword>
<dbReference type="EMBL" id="JACEIO010000023">
    <property type="protein sequence ID" value="MBA4537526.1"/>
    <property type="molecule type" value="Genomic_DNA"/>
</dbReference>
<dbReference type="GO" id="GO:0070395">
    <property type="term" value="P:lipoteichoic acid biosynthetic process"/>
    <property type="evidence" value="ECO:0007669"/>
    <property type="project" value="UniProtKB-UniRule"/>
</dbReference>
<dbReference type="Gene3D" id="1.10.1200.10">
    <property type="entry name" value="ACP-like"/>
    <property type="match status" value="1"/>
</dbReference>
<dbReference type="InterPro" id="IPR009081">
    <property type="entry name" value="PP-bd_ACP"/>
</dbReference>
<dbReference type="PROSITE" id="PS50883">
    <property type="entry name" value="EAL"/>
    <property type="match status" value="1"/>
</dbReference>
<dbReference type="NCBIfam" id="NF003464">
    <property type="entry name" value="PRK05087.1"/>
    <property type="match status" value="1"/>
</dbReference>
<keyword evidence="2 5" id="KW-0963">Cytoplasm</keyword>